<dbReference type="InterPro" id="IPR000873">
    <property type="entry name" value="AMP-dep_synth/lig_dom"/>
</dbReference>
<dbReference type="Pfam" id="PF00501">
    <property type="entry name" value="AMP-binding"/>
    <property type="match status" value="1"/>
</dbReference>
<dbReference type="InterPro" id="IPR045851">
    <property type="entry name" value="AMP-bd_C_sf"/>
</dbReference>
<dbReference type="InterPro" id="IPR042099">
    <property type="entry name" value="ANL_N_sf"/>
</dbReference>
<comment type="cofactor">
    <cofactor evidence="1">
        <name>pantetheine 4'-phosphate</name>
        <dbReference type="ChEBI" id="CHEBI:47942"/>
    </cofactor>
</comment>
<evidence type="ECO:0000259" key="4">
    <source>
        <dbReference type="PROSITE" id="PS50075"/>
    </source>
</evidence>
<dbReference type="Gene3D" id="3.30.559.30">
    <property type="entry name" value="Nonribosomal peptide synthetase, condensation domain"/>
    <property type="match status" value="1"/>
</dbReference>
<dbReference type="InterPro" id="IPR001242">
    <property type="entry name" value="Condensation_dom"/>
</dbReference>
<evidence type="ECO:0000256" key="2">
    <source>
        <dbReference type="ARBA" id="ARBA00022450"/>
    </source>
</evidence>
<protein>
    <submittedName>
        <fullName evidence="5">Amino acid adenylation domain-containing protein</fullName>
    </submittedName>
</protein>
<dbReference type="SUPFAM" id="SSF56801">
    <property type="entry name" value="Acetyl-CoA synthetase-like"/>
    <property type="match status" value="1"/>
</dbReference>
<dbReference type="Gene3D" id="3.30.559.10">
    <property type="entry name" value="Chloramphenicol acetyltransferase-like domain"/>
    <property type="match status" value="1"/>
</dbReference>
<dbReference type="Pfam" id="PF00668">
    <property type="entry name" value="Condensation"/>
    <property type="match status" value="1"/>
</dbReference>
<organism evidence="5 6">
    <name type="scientific">Allokutzneria oryzae</name>
    <dbReference type="NCBI Taxonomy" id="1378989"/>
    <lineage>
        <taxon>Bacteria</taxon>
        <taxon>Bacillati</taxon>
        <taxon>Actinomycetota</taxon>
        <taxon>Actinomycetes</taxon>
        <taxon>Pseudonocardiales</taxon>
        <taxon>Pseudonocardiaceae</taxon>
        <taxon>Allokutzneria</taxon>
    </lineage>
</organism>
<keyword evidence="2" id="KW-0596">Phosphopantetheine</keyword>
<dbReference type="CDD" id="cd05930">
    <property type="entry name" value="A_NRPS"/>
    <property type="match status" value="1"/>
</dbReference>
<dbReference type="PANTHER" id="PTHR45527:SF1">
    <property type="entry name" value="FATTY ACID SYNTHASE"/>
    <property type="match status" value="1"/>
</dbReference>
<evidence type="ECO:0000256" key="3">
    <source>
        <dbReference type="ARBA" id="ARBA00022553"/>
    </source>
</evidence>
<sequence length="1003" mass="107138">MTVALTDRQRRMWLRNELEPALGLETARALRLHGPLDGANLVVCLERIVARHPALRTRYPSHDGEPTALVENSSTMDFEASESTVEGFPEELVRLASHPFDLAAAPVLRVRLLTLAEDDHVLLVVVHPIAATRAFLGRFLAELGAELAGDPPPAFPTSGPVAARQRQLPEQLPRLDLAAPGASRTGAGSRVTTQLNVPTPAVFLSAIALLLRRYTGVGVMALGLPVAVGDTENPVPLLVDLEQDRPVSTALRDVAEALSESLAHKEVPYETLLREHGSVARFEVSVVIDDLVLDGLDDPSLRAFALGEDGAPLTAGALSLRPVALPRGGTPCELEIVLSLRENRISWLSGGHALPEPLLADLSADLLTVLSEMLEAPDTSTVDLLTRARGDRTPVLDRDGPHAQHPGYMPFPADTASIAHRFAEVCQRFPDSTAVLTDSESLTYSDLAARAAATANLLRSGSGPVGLLLPHGPAQIVAIVAAVLTGRPYVPLDARHPADRLAAILEHAGATTLLSDPDHDAIAATLPVPNVHHLSTVDTPLLAEDITASGDSLAYVLYTSGSTGQPKAVTQTHANVLFQVRNHVDNFRISPTDRVSLLSSFGFDMAVTDLFSALLSGAAVVPFDVSAHGVSALARVLVERGVTVYHSTPTMFRYLTGSLGERSLPAMRAVLLGGEQVRRDDVERARKVCAADCVFVNGYGATEISFVTQHHLGPDAPVEDEVIPVGRRLPGVEVVLLDPAGRRACLRGEITVRSDHVAPGYWRDPAATAEKFVTVGGAPAYRTGDIARRLPDGTLVHLGRADRQVKVRGYRVEPGEIEAALCALPTVAQAVAVAGPTEIIAYVVPNGARPEPGPLLDALARTLPHYMLPREVVVLDSFPLTRTGKVDVRALPAPQRARAARPTGDVPEAVARVWSAVLGVPEPAVDADFFALGGHSAQVPRVKRLLEAELNVEIPLARLFDHPTITALTRFLSAERPTATPAFDRVGDRMARRDAVRAGRRPR</sequence>
<dbReference type="PROSITE" id="PS50075">
    <property type="entry name" value="CARRIER"/>
    <property type="match status" value="1"/>
</dbReference>
<dbReference type="Gene3D" id="1.10.1200.10">
    <property type="entry name" value="ACP-like"/>
    <property type="match status" value="1"/>
</dbReference>
<dbReference type="EMBL" id="JBHLZU010000014">
    <property type="protein sequence ID" value="MFB9905624.1"/>
    <property type="molecule type" value="Genomic_DNA"/>
</dbReference>
<dbReference type="SMART" id="SM00823">
    <property type="entry name" value="PKS_PP"/>
    <property type="match status" value="1"/>
</dbReference>
<keyword evidence="6" id="KW-1185">Reference proteome</keyword>
<dbReference type="InterPro" id="IPR036736">
    <property type="entry name" value="ACP-like_sf"/>
</dbReference>
<evidence type="ECO:0000313" key="6">
    <source>
        <dbReference type="Proteomes" id="UP001589693"/>
    </source>
</evidence>
<dbReference type="InterPro" id="IPR025110">
    <property type="entry name" value="AMP-bd_C"/>
</dbReference>
<dbReference type="SUPFAM" id="SSF52777">
    <property type="entry name" value="CoA-dependent acyltransferases"/>
    <property type="match status" value="2"/>
</dbReference>
<dbReference type="SUPFAM" id="SSF47336">
    <property type="entry name" value="ACP-like"/>
    <property type="match status" value="1"/>
</dbReference>
<keyword evidence="3" id="KW-0597">Phosphoprotein</keyword>
<reference evidence="5 6" key="1">
    <citation type="submission" date="2024-09" db="EMBL/GenBank/DDBJ databases">
        <authorList>
            <person name="Sun Q."/>
            <person name="Mori K."/>
        </authorList>
    </citation>
    <scope>NUCLEOTIDE SEQUENCE [LARGE SCALE GENOMIC DNA]</scope>
    <source>
        <strain evidence="5 6">TBRC 7907</strain>
    </source>
</reference>
<dbReference type="Pfam" id="PF13193">
    <property type="entry name" value="AMP-binding_C"/>
    <property type="match status" value="1"/>
</dbReference>
<dbReference type="InterPro" id="IPR023213">
    <property type="entry name" value="CAT-like_dom_sf"/>
</dbReference>
<evidence type="ECO:0000313" key="5">
    <source>
        <dbReference type="EMBL" id="MFB9905624.1"/>
    </source>
</evidence>
<feature type="domain" description="Carrier" evidence="4">
    <location>
        <begin position="901"/>
        <end position="976"/>
    </location>
</feature>
<dbReference type="NCBIfam" id="TIGR01733">
    <property type="entry name" value="AA-adenyl-dom"/>
    <property type="match status" value="1"/>
</dbReference>
<dbReference type="Proteomes" id="UP001589693">
    <property type="component" value="Unassembled WGS sequence"/>
</dbReference>
<comment type="caution">
    <text evidence="5">The sequence shown here is derived from an EMBL/GenBank/DDBJ whole genome shotgun (WGS) entry which is preliminary data.</text>
</comment>
<dbReference type="PROSITE" id="PS00455">
    <property type="entry name" value="AMP_BINDING"/>
    <property type="match status" value="1"/>
</dbReference>
<dbReference type="RefSeq" id="WP_377852927.1">
    <property type="nucleotide sequence ID" value="NZ_JBHLZU010000014.1"/>
</dbReference>
<gene>
    <name evidence="5" type="ORF">ACFFQA_16955</name>
</gene>
<evidence type="ECO:0000256" key="1">
    <source>
        <dbReference type="ARBA" id="ARBA00001957"/>
    </source>
</evidence>
<name>A0ABV6A110_9PSEU</name>
<dbReference type="PANTHER" id="PTHR45527">
    <property type="entry name" value="NONRIBOSOMAL PEPTIDE SYNTHETASE"/>
    <property type="match status" value="1"/>
</dbReference>
<dbReference type="InterPro" id="IPR020845">
    <property type="entry name" value="AMP-binding_CS"/>
</dbReference>
<dbReference type="InterPro" id="IPR009081">
    <property type="entry name" value="PP-bd_ACP"/>
</dbReference>
<dbReference type="InterPro" id="IPR020806">
    <property type="entry name" value="PKS_PP-bd"/>
</dbReference>
<dbReference type="Gene3D" id="3.30.300.30">
    <property type="match status" value="1"/>
</dbReference>
<dbReference type="InterPro" id="IPR010071">
    <property type="entry name" value="AA_adenyl_dom"/>
</dbReference>
<dbReference type="Pfam" id="PF00550">
    <property type="entry name" value="PP-binding"/>
    <property type="match status" value="1"/>
</dbReference>
<accession>A0ABV6A110</accession>
<proteinExistence type="predicted"/>
<dbReference type="Gene3D" id="3.40.50.12780">
    <property type="entry name" value="N-terminal domain of ligase-like"/>
    <property type="match status" value="1"/>
</dbReference>